<dbReference type="EMBL" id="CP032544">
    <property type="protein sequence ID" value="AZJ32753.1"/>
    <property type="molecule type" value="Genomic_DNA"/>
</dbReference>
<feature type="signal peptide" evidence="1">
    <location>
        <begin position="1"/>
        <end position="21"/>
    </location>
</feature>
<dbReference type="PROSITE" id="PS51257">
    <property type="entry name" value="PROKAR_LIPOPROTEIN"/>
    <property type="match status" value="1"/>
</dbReference>
<feature type="chain" id="PRO_5047322103" description="Lipoprotein" evidence="1">
    <location>
        <begin position="22"/>
        <end position="134"/>
    </location>
</feature>
<evidence type="ECO:0008006" key="4">
    <source>
        <dbReference type="Google" id="ProtNLM"/>
    </source>
</evidence>
<organism evidence="2 3">
    <name type="scientific">Tenacibaculum mesophilum</name>
    <dbReference type="NCBI Taxonomy" id="104268"/>
    <lineage>
        <taxon>Bacteria</taxon>
        <taxon>Pseudomonadati</taxon>
        <taxon>Bacteroidota</taxon>
        <taxon>Flavobacteriia</taxon>
        <taxon>Flavobacteriales</taxon>
        <taxon>Flavobacteriaceae</taxon>
        <taxon>Tenacibaculum</taxon>
    </lineage>
</organism>
<dbReference type="RefSeq" id="WP_073182541.1">
    <property type="nucleotide sequence ID" value="NZ_CP171360.1"/>
</dbReference>
<protein>
    <recommendedName>
        <fullName evidence="4">Lipoprotein</fullName>
    </recommendedName>
</protein>
<keyword evidence="3" id="KW-1185">Reference proteome</keyword>
<sequence>MKNFKVLPFLLLLLAVLSCQDNIEDDVLLKQKEEVVKVEGKSSEDCGCDISINPLISQEVLPAEIQCWNRYIGYPFNLYTLPGDADFFTMNGYTIDIIQDYVNVTELPCGLAKLVQKCSPTGSAWIVTKSVCAN</sequence>
<keyword evidence="1" id="KW-0732">Signal</keyword>
<evidence type="ECO:0000256" key="1">
    <source>
        <dbReference type="SAM" id="SignalP"/>
    </source>
</evidence>
<name>A0ABM7CG33_9FLAO</name>
<accession>A0ABM7CG33</accession>
<dbReference type="Proteomes" id="UP000269693">
    <property type="component" value="Chromosome"/>
</dbReference>
<evidence type="ECO:0000313" key="2">
    <source>
        <dbReference type="EMBL" id="AZJ32753.1"/>
    </source>
</evidence>
<evidence type="ECO:0000313" key="3">
    <source>
        <dbReference type="Proteomes" id="UP000269693"/>
    </source>
</evidence>
<gene>
    <name evidence="2" type="ORF">D6200_09365</name>
</gene>
<reference evidence="2 3" key="1">
    <citation type="submission" date="2018-09" db="EMBL/GenBank/DDBJ databases">
        <title>Insights into the microbiota of Asian seabass (Lates calcarifer) with tenacibaculosis symptoms and description of sp. nov. Tenacibaculum singaporense.</title>
        <authorList>
            <person name="Miyake S."/>
            <person name="Soh M."/>
            <person name="Azman M.N."/>
            <person name="Ngoh S.Y."/>
            <person name="Orban L."/>
            <person name="Seedorf H."/>
        </authorList>
    </citation>
    <scope>NUCLEOTIDE SEQUENCE [LARGE SCALE GENOMIC DNA]</scope>
    <source>
        <strain evidence="2 3">DSM 13764</strain>
    </source>
</reference>
<proteinExistence type="predicted"/>